<proteinExistence type="inferred from homology"/>
<dbReference type="InterPro" id="IPR016132">
    <property type="entry name" value="Phyto_chromo_attachment"/>
</dbReference>
<dbReference type="Proteomes" id="UP001140949">
    <property type="component" value="Unassembled WGS sequence"/>
</dbReference>
<sequence>MIYKFHEDEHGEVVVESRHDGLEPHLDLHYPATDILQAFHFLFKQNRVRMIADCHTVLVHVMQDEALSQPLCLDCSTLCAPYGCHAQYMANMGSIVSLAMAVIINGPNPRPHPGSSSSRNPMKLWGDDATGACCLPQHLPEEDLVPPIFSPKSAIYQHQTPLPSRIHSPFYSFSTTAPFFFLLILYFSLYSR</sequence>
<protein>
    <recommendedName>
        <fullName evidence="3">Phytochrome chromophore attachment site domain-containing protein</fullName>
    </recommendedName>
</protein>
<evidence type="ECO:0000313" key="5">
    <source>
        <dbReference type="Proteomes" id="UP001140949"/>
    </source>
</evidence>
<reference evidence="4" key="1">
    <citation type="journal article" date="2023" name="GigaByte">
        <title>Genome assembly of the bearded iris, Iris pallida Lam.</title>
        <authorList>
            <person name="Bruccoleri R.E."/>
            <person name="Oakeley E.J."/>
            <person name="Faust A.M.E."/>
            <person name="Altorfer M."/>
            <person name="Dessus-Babus S."/>
            <person name="Burckhardt D."/>
            <person name="Oertli M."/>
            <person name="Naumann U."/>
            <person name="Petersen F."/>
            <person name="Wong J."/>
        </authorList>
    </citation>
    <scope>NUCLEOTIDE SEQUENCE</scope>
    <source>
        <strain evidence="4">GSM-AAB239-AS_SAM_17_03QT</strain>
    </source>
</reference>
<keyword evidence="2" id="KW-1133">Transmembrane helix</keyword>
<keyword evidence="2" id="KW-0812">Transmembrane</keyword>
<reference evidence="4" key="2">
    <citation type="submission" date="2023-04" db="EMBL/GenBank/DDBJ databases">
        <authorList>
            <person name="Bruccoleri R.E."/>
            <person name="Oakeley E.J."/>
            <person name="Faust A.-M."/>
            <person name="Dessus-Babus S."/>
            <person name="Altorfer M."/>
            <person name="Burckhardt D."/>
            <person name="Oertli M."/>
            <person name="Naumann U."/>
            <person name="Petersen F."/>
            <person name="Wong J."/>
        </authorList>
    </citation>
    <scope>NUCLEOTIDE SEQUENCE</scope>
    <source>
        <strain evidence="4">GSM-AAB239-AS_SAM_17_03QT</strain>
        <tissue evidence="4">Leaf</tissue>
    </source>
</reference>
<organism evidence="4 5">
    <name type="scientific">Iris pallida</name>
    <name type="common">Sweet iris</name>
    <dbReference type="NCBI Taxonomy" id="29817"/>
    <lineage>
        <taxon>Eukaryota</taxon>
        <taxon>Viridiplantae</taxon>
        <taxon>Streptophyta</taxon>
        <taxon>Embryophyta</taxon>
        <taxon>Tracheophyta</taxon>
        <taxon>Spermatophyta</taxon>
        <taxon>Magnoliopsida</taxon>
        <taxon>Liliopsida</taxon>
        <taxon>Asparagales</taxon>
        <taxon>Iridaceae</taxon>
        <taxon>Iridoideae</taxon>
        <taxon>Irideae</taxon>
        <taxon>Iris</taxon>
    </lineage>
</organism>
<accession>A0AAX6EDK9</accession>
<dbReference type="EMBL" id="JANAVB010037419">
    <property type="protein sequence ID" value="KAJ6802048.1"/>
    <property type="molecule type" value="Genomic_DNA"/>
</dbReference>
<keyword evidence="5" id="KW-1185">Reference proteome</keyword>
<evidence type="ECO:0000313" key="4">
    <source>
        <dbReference type="EMBL" id="KAJ6802048.1"/>
    </source>
</evidence>
<feature type="domain" description="Phytochrome chromophore attachment site" evidence="3">
    <location>
        <begin position="1"/>
        <end position="126"/>
    </location>
</feature>
<name>A0AAX6EDK9_IRIPA</name>
<evidence type="ECO:0000259" key="3">
    <source>
        <dbReference type="PROSITE" id="PS50046"/>
    </source>
</evidence>
<dbReference type="PROSITE" id="PS50046">
    <property type="entry name" value="PHYTOCHROME_2"/>
    <property type="match status" value="1"/>
</dbReference>
<dbReference type="Gene3D" id="3.30.450.20">
    <property type="entry name" value="PAS domain"/>
    <property type="match status" value="1"/>
</dbReference>
<comment type="caution">
    <text evidence="4">The sequence shown here is derived from an EMBL/GenBank/DDBJ whole genome shotgun (WGS) entry which is preliminary data.</text>
</comment>
<keyword evidence="2" id="KW-0472">Membrane</keyword>
<dbReference type="Gene3D" id="3.30.450.40">
    <property type="match status" value="1"/>
</dbReference>
<feature type="transmembrane region" description="Helical" evidence="2">
    <location>
        <begin position="170"/>
        <end position="189"/>
    </location>
</feature>
<gene>
    <name evidence="4" type="ORF">M6B38_194985</name>
</gene>
<dbReference type="AlphaFoldDB" id="A0AAX6EDK9"/>
<evidence type="ECO:0000256" key="1">
    <source>
        <dbReference type="ARBA" id="ARBA00008235"/>
    </source>
</evidence>
<comment type="similarity">
    <text evidence="1">Belongs to the phytochrome family.</text>
</comment>
<dbReference type="SUPFAM" id="SSF55781">
    <property type="entry name" value="GAF domain-like"/>
    <property type="match status" value="1"/>
</dbReference>
<dbReference type="InterPro" id="IPR029016">
    <property type="entry name" value="GAF-like_dom_sf"/>
</dbReference>
<evidence type="ECO:0000256" key="2">
    <source>
        <dbReference type="SAM" id="Phobius"/>
    </source>
</evidence>